<reference evidence="2 3" key="1">
    <citation type="journal article" date="2013" name="BMC Genomics">
        <title>The miniature genome of a carnivorous plant Genlisea aurea contains a low number of genes and short non-coding sequences.</title>
        <authorList>
            <person name="Leushkin E.V."/>
            <person name="Sutormin R.A."/>
            <person name="Nabieva E.R."/>
            <person name="Penin A.A."/>
            <person name="Kondrashov A.S."/>
            <person name="Logacheva M.D."/>
        </authorList>
    </citation>
    <scope>NUCLEOTIDE SEQUENCE [LARGE SCALE GENOMIC DNA]</scope>
</reference>
<evidence type="ECO:0000256" key="1">
    <source>
        <dbReference type="SAM" id="MobiDB-lite"/>
    </source>
</evidence>
<evidence type="ECO:0000313" key="2">
    <source>
        <dbReference type="EMBL" id="EPS63904.1"/>
    </source>
</evidence>
<feature type="non-terminal residue" evidence="2">
    <location>
        <position position="75"/>
    </location>
</feature>
<gene>
    <name evidence="2" type="ORF">M569_10878</name>
</gene>
<evidence type="ECO:0000313" key="3">
    <source>
        <dbReference type="Proteomes" id="UP000015453"/>
    </source>
</evidence>
<dbReference type="EMBL" id="AUSU01005168">
    <property type="protein sequence ID" value="EPS63904.1"/>
    <property type="molecule type" value="Genomic_DNA"/>
</dbReference>
<proteinExistence type="predicted"/>
<keyword evidence="3" id="KW-1185">Reference proteome</keyword>
<protein>
    <submittedName>
        <fullName evidence="2">Uncharacterized protein</fullName>
    </submittedName>
</protein>
<accession>S8CAH5</accession>
<organism evidence="2 3">
    <name type="scientific">Genlisea aurea</name>
    <dbReference type="NCBI Taxonomy" id="192259"/>
    <lineage>
        <taxon>Eukaryota</taxon>
        <taxon>Viridiplantae</taxon>
        <taxon>Streptophyta</taxon>
        <taxon>Embryophyta</taxon>
        <taxon>Tracheophyta</taxon>
        <taxon>Spermatophyta</taxon>
        <taxon>Magnoliopsida</taxon>
        <taxon>eudicotyledons</taxon>
        <taxon>Gunneridae</taxon>
        <taxon>Pentapetalae</taxon>
        <taxon>asterids</taxon>
        <taxon>lamiids</taxon>
        <taxon>Lamiales</taxon>
        <taxon>Lentibulariaceae</taxon>
        <taxon>Genlisea</taxon>
    </lineage>
</organism>
<dbReference type="Proteomes" id="UP000015453">
    <property type="component" value="Unassembled WGS sequence"/>
</dbReference>
<sequence length="75" mass="7582">MATTASGLIDSSGKSSSSSSAHFVSSMAAGESVVPKFRSLHPPPLSSSTSSWFAIPPGISPTEFLDSPVLLSASN</sequence>
<comment type="caution">
    <text evidence="2">The sequence shown here is derived from an EMBL/GenBank/DDBJ whole genome shotgun (WGS) entry which is preliminary data.</text>
</comment>
<feature type="region of interest" description="Disordered" evidence="1">
    <location>
        <begin position="1"/>
        <end position="20"/>
    </location>
</feature>
<name>S8CAH5_9LAMI</name>
<dbReference type="AlphaFoldDB" id="S8CAH5"/>